<dbReference type="EMBL" id="JAOTEM010000005">
    <property type="protein sequence ID" value="MCU7618781.1"/>
    <property type="molecule type" value="Genomic_DNA"/>
</dbReference>
<gene>
    <name evidence="1" type="ORF">NZ698_16420</name>
</gene>
<evidence type="ECO:0000313" key="1">
    <source>
        <dbReference type="EMBL" id="MCU7618781.1"/>
    </source>
</evidence>
<name>A0ABT2W9B9_9FLAO</name>
<protein>
    <recommendedName>
        <fullName evidence="3">GLPGLI family protein</fullName>
    </recommendedName>
</protein>
<accession>A0ABT2W9B9</accession>
<organism evidence="1 2">
    <name type="scientific">Chryseobacterium edaphi</name>
    <dbReference type="NCBI Taxonomy" id="2976532"/>
    <lineage>
        <taxon>Bacteria</taxon>
        <taxon>Pseudomonadati</taxon>
        <taxon>Bacteroidota</taxon>
        <taxon>Flavobacteriia</taxon>
        <taxon>Flavobacteriales</taxon>
        <taxon>Weeksellaceae</taxon>
        <taxon>Chryseobacterium group</taxon>
        <taxon>Chryseobacterium</taxon>
    </lineage>
</organism>
<keyword evidence="2" id="KW-1185">Reference proteome</keyword>
<reference evidence="2" key="1">
    <citation type="submission" date="2023-07" db="EMBL/GenBank/DDBJ databases">
        <title>Chryseobacterium sp. strain PBS4-4 Genome sequencing and assembly.</title>
        <authorList>
            <person name="Jung Y."/>
        </authorList>
    </citation>
    <scope>NUCLEOTIDE SEQUENCE [LARGE SCALE GENOMIC DNA]</scope>
    <source>
        <strain evidence="2">PBS4-4</strain>
    </source>
</reference>
<evidence type="ECO:0008006" key="3">
    <source>
        <dbReference type="Google" id="ProtNLM"/>
    </source>
</evidence>
<proteinExistence type="predicted"/>
<dbReference type="Proteomes" id="UP001208649">
    <property type="component" value="Unassembled WGS sequence"/>
</dbReference>
<sequence>MIWLGRICWLRMMGGFYSNNMQKIIYSITNYMMRKKSLIFSILLFIFSNTIKAQLNSTIVKDHETKANHYESKHDYISAINLHYFILENDTLESGKKAEAAIENLLPKCRELVFKQLQGKWELKKKLDFDYYSNIKYTKFIEIENDKIIFYDIPGKIVSEINLKTNPFSYHQFGGFPSLKLEQEIWTFSTRIVHREKRLRLRKHIDKNGNLVGNTDDRAAIVDSLEREKALQKEIDTYYIKR</sequence>
<evidence type="ECO:0000313" key="2">
    <source>
        <dbReference type="Proteomes" id="UP001208649"/>
    </source>
</evidence>
<dbReference type="RefSeq" id="WP_263004303.1">
    <property type="nucleotide sequence ID" value="NZ_JAOTEM010000005.1"/>
</dbReference>
<comment type="caution">
    <text evidence="1">The sequence shown here is derived from an EMBL/GenBank/DDBJ whole genome shotgun (WGS) entry which is preliminary data.</text>
</comment>